<evidence type="ECO:0000313" key="2">
    <source>
        <dbReference type="Proteomes" id="UP000694419"/>
    </source>
</evidence>
<protein>
    <submittedName>
        <fullName evidence="1">Uncharacterized protein</fullName>
    </submittedName>
</protein>
<reference evidence="1" key="2">
    <citation type="submission" date="2025-09" db="UniProtKB">
        <authorList>
            <consortium name="Ensembl"/>
        </authorList>
    </citation>
    <scope>IDENTIFICATION</scope>
</reference>
<dbReference type="Proteomes" id="UP000694419">
    <property type="component" value="Unplaced"/>
</dbReference>
<name>A0A8C3JQN1_9CHAR</name>
<keyword evidence="2" id="KW-1185">Reference proteome</keyword>
<reference evidence="1" key="1">
    <citation type="submission" date="2025-08" db="UniProtKB">
        <authorList>
            <consortium name="Ensembl"/>
        </authorList>
    </citation>
    <scope>IDENTIFICATION</scope>
</reference>
<evidence type="ECO:0000313" key="1">
    <source>
        <dbReference type="Ensembl" id="ENSCPGP00000011672.1"/>
    </source>
</evidence>
<dbReference type="AlphaFoldDB" id="A0A8C3JQN1"/>
<accession>A0A8C3JQN1</accession>
<dbReference type="Ensembl" id="ENSCPGT00000012798.1">
    <property type="protein sequence ID" value="ENSCPGP00000011672.1"/>
    <property type="gene ID" value="ENSCPGG00000008327.1"/>
</dbReference>
<organism evidence="1 2">
    <name type="scientific">Calidris pygmaea</name>
    <name type="common">Spoon-billed sandpiper</name>
    <dbReference type="NCBI Taxonomy" id="425635"/>
    <lineage>
        <taxon>Eukaryota</taxon>
        <taxon>Metazoa</taxon>
        <taxon>Chordata</taxon>
        <taxon>Craniata</taxon>
        <taxon>Vertebrata</taxon>
        <taxon>Euteleostomi</taxon>
        <taxon>Archelosauria</taxon>
        <taxon>Archosauria</taxon>
        <taxon>Dinosauria</taxon>
        <taxon>Saurischia</taxon>
        <taxon>Theropoda</taxon>
        <taxon>Coelurosauria</taxon>
        <taxon>Aves</taxon>
        <taxon>Neognathae</taxon>
        <taxon>Neoaves</taxon>
        <taxon>Charadriiformes</taxon>
        <taxon>Scolopacidae</taxon>
        <taxon>Calidris</taxon>
    </lineage>
</organism>
<proteinExistence type="predicted"/>
<sequence length="112" mass="12501">MIQQKDELFTLHKVSLKKLRILPGDAFKQTTFQFWFGFCSFFGCDSQAHTLQMDGLLHLGSTRVDGDVPVPPPSRGDTAWPATRLPCPLPGARQTALGPEIDHWLLQVPLTD</sequence>